<organism evidence="1 2">
    <name type="scientific">Ancylostoma caninum</name>
    <name type="common">Dog hookworm</name>
    <dbReference type="NCBI Taxonomy" id="29170"/>
    <lineage>
        <taxon>Eukaryota</taxon>
        <taxon>Metazoa</taxon>
        <taxon>Ecdysozoa</taxon>
        <taxon>Nematoda</taxon>
        <taxon>Chromadorea</taxon>
        <taxon>Rhabditida</taxon>
        <taxon>Rhabditina</taxon>
        <taxon>Rhabditomorpha</taxon>
        <taxon>Strongyloidea</taxon>
        <taxon>Ancylostomatidae</taxon>
        <taxon>Ancylostomatinae</taxon>
        <taxon>Ancylostoma</taxon>
    </lineage>
</organism>
<reference evidence="1 2" key="1">
    <citation type="submission" date="2014-10" db="EMBL/GenBank/DDBJ databases">
        <title>Draft genome of the hookworm Ancylostoma caninum.</title>
        <authorList>
            <person name="Mitreva M."/>
        </authorList>
    </citation>
    <scope>NUCLEOTIDE SEQUENCE [LARGE SCALE GENOMIC DNA]</scope>
    <source>
        <strain evidence="1 2">Baltimore</strain>
    </source>
</reference>
<evidence type="ECO:0000313" key="1">
    <source>
        <dbReference type="EMBL" id="RCN46993.1"/>
    </source>
</evidence>
<accession>A0A368GRK9</accession>
<name>A0A368GRK9_ANCCA</name>
<dbReference type="Proteomes" id="UP000252519">
    <property type="component" value="Unassembled WGS sequence"/>
</dbReference>
<dbReference type="EMBL" id="JOJR01000069">
    <property type="protein sequence ID" value="RCN46993.1"/>
    <property type="molecule type" value="Genomic_DNA"/>
</dbReference>
<comment type="caution">
    <text evidence="1">The sequence shown here is derived from an EMBL/GenBank/DDBJ whole genome shotgun (WGS) entry which is preliminary data.</text>
</comment>
<evidence type="ECO:0000313" key="2">
    <source>
        <dbReference type="Proteomes" id="UP000252519"/>
    </source>
</evidence>
<gene>
    <name evidence="1" type="ORF">ANCCAN_06924</name>
</gene>
<keyword evidence="2" id="KW-1185">Reference proteome</keyword>
<sequence>MAFATCYNGGGRNFLRDSHYKNTASIFVREINESSGTASELEGQLRNLMDCGSSKILFCGLQHYIRLTNVCFHTGLHV</sequence>
<protein>
    <submittedName>
        <fullName evidence="1">Uncharacterized protein</fullName>
    </submittedName>
</protein>
<proteinExistence type="predicted"/>
<dbReference type="AlphaFoldDB" id="A0A368GRK9"/>